<reference evidence="2" key="1">
    <citation type="submission" date="2018-06" db="EMBL/GenBank/DDBJ databases">
        <authorList>
            <person name="Zhirakovskaya E."/>
        </authorList>
    </citation>
    <scope>NUCLEOTIDE SEQUENCE</scope>
</reference>
<accession>A0A3B1DRM4</accession>
<dbReference type="Pfam" id="PF09359">
    <property type="entry name" value="VTC"/>
    <property type="match status" value="1"/>
</dbReference>
<name>A0A3B1DRM4_9ZZZZ</name>
<gene>
    <name evidence="2" type="ORF">MNBD_PLANCTO02-3211</name>
</gene>
<sequence>MISRYEIKFQITNEQKQRFVDAARVGLKPDPFGVNACYRVSSVYYDSSDLDFYWEKIDGESIRRKLRLRFYGVPKSPNQFDDQVFFLELKHRVKNSVGKERVQLTNEGALAILSDAHELDHLRKYVVKEDQSQNETISVMESLQSVMRFQAANTITYQREAWMGNVDPRLRLTFDQFPSVLSPNAYGKVGHRPGSPLIPAGDVIMEIKFNQSVPRWLRDIVAEQGLIPQRFSKYATGIDCLWQPLGRDISHQRAIRIPDSSEQNQQQRVFETINKEELKEVVFQ</sequence>
<proteinExistence type="predicted"/>
<evidence type="ECO:0000313" key="2">
    <source>
        <dbReference type="EMBL" id="VAX41531.1"/>
    </source>
</evidence>
<protein>
    <recommendedName>
        <fullName evidence="1">VTC domain-containing protein</fullName>
    </recommendedName>
</protein>
<dbReference type="CDD" id="cd07750">
    <property type="entry name" value="PolyPPase_VTC_like"/>
    <property type="match status" value="1"/>
</dbReference>
<organism evidence="2">
    <name type="scientific">hydrothermal vent metagenome</name>
    <dbReference type="NCBI Taxonomy" id="652676"/>
    <lineage>
        <taxon>unclassified sequences</taxon>
        <taxon>metagenomes</taxon>
        <taxon>ecological metagenomes</taxon>
    </lineage>
</organism>
<dbReference type="Gene3D" id="3.20.100.30">
    <property type="entry name" value="VTC, catalytic tunnel domain"/>
    <property type="match status" value="1"/>
</dbReference>
<feature type="domain" description="VTC" evidence="1">
    <location>
        <begin position="4"/>
        <end position="241"/>
    </location>
</feature>
<dbReference type="AlphaFoldDB" id="A0A3B1DRM4"/>
<dbReference type="EMBL" id="UOGL01000558">
    <property type="protein sequence ID" value="VAX41531.1"/>
    <property type="molecule type" value="Genomic_DNA"/>
</dbReference>
<dbReference type="GO" id="GO:0006799">
    <property type="term" value="P:polyphosphate biosynthetic process"/>
    <property type="evidence" value="ECO:0007669"/>
    <property type="project" value="UniProtKB-ARBA"/>
</dbReference>
<evidence type="ECO:0000259" key="1">
    <source>
        <dbReference type="Pfam" id="PF09359"/>
    </source>
</evidence>
<dbReference type="InterPro" id="IPR018966">
    <property type="entry name" value="VTC_domain"/>
</dbReference>
<dbReference type="InterPro" id="IPR042267">
    <property type="entry name" value="VTC_sf"/>
</dbReference>